<dbReference type="SUPFAM" id="SSF55326">
    <property type="entry name" value="PurM N-terminal domain-like"/>
    <property type="match status" value="1"/>
</dbReference>
<dbReference type="Gene3D" id="3.90.650.10">
    <property type="entry name" value="PurM-like C-terminal domain"/>
    <property type="match status" value="1"/>
</dbReference>
<evidence type="ECO:0000313" key="4">
    <source>
        <dbReference type="EMBL" id="MDQ0274212.1"/>
    </source>
</evidence>
<feature type="domain" description="PurM-like N-terminal" evidence="2">
    <location>
        <begin position="34"/>
        <end position="137"/>
    </location>
</feature>
<dbReference type="RefSeq" id="WP_023056245.1">
    <property type="nucleotide sequence ID" value="NZ_JAUSTN010000001.1"/>
</dbReference>
<dbReference type="Gene3D" id="3.30.1330.10">
    <property type="entry name" value="PurM-like, N-terminal domain"/>
    <property type="match status" value="1"/>
</dbReference>
<evidence type="ECO:0000313" key="5">
    <source>
        <dbReference type="Proteomes" id="UP001236559"/>
    </source>
</evidence>
<accession>A0ABU0ASG5</accession>
<evidence type="ECO:0000256" key="1">
    <source>
        <dbReference type="ARBA" id="ARBA00006243"/>
    </source>
</evidence>
<comment type="caution">
    <text evidence="4">The sequence shown here is derived from an EMBL/GenBank/DDBJ whole genome shotgun (WGS) entry which is preliminary data.</text>
</comment>
<dbReference type="Pfam" id="PF00586">
    <property type="entry name" value="AIRS"/>
    <property type="match status" value="1"/>
</dbReference>
<proteinExistence type="inferred from homology"/>
<reference evidence="4 5" key="1">
    <citation type="submission" date="2023-07" db="EMBL/GenBank/DDBJ databases">
        <title>Genomic Encyclopedia of Type Strains, Phase IV (KMG-IV): sequencing the most valuable type-strain genomes for metagenomic binning, comparative biology and taxonomic classification.</title>
        <authorList>
            <person name="Goeker M."/>
        </authorList>
    </citation>
    <scope>NUCLEOTIDE SEQUENCE [LARGE SCALE GENOMIC DNA]</scope>
    <source>
        <strain evidence="4 5">DSM 22616</strain>
    </source>
</reference>
<dbReference type="PIRSF" id="PIRSF005644">
    <property type="entry name" value="Hdrgns_mtr_HypE"/>
    <property type="match status" value="1"/>
</dbReference>
<dbReference type="CDD" id="cd06061">
    <property type="entry name" value="PurM-like1"/>
    <property type="match status" value="1"/>
</dbReference>
<protein>
    <submittedName>
        <fullName evidence="4">Hydrogenase expression/formation protein HypE</fullName>
    </submittedName>
</protein>
<dbReference type="InterPro" id="IPR016188">
    <property type="entry name" value="PurM-like_N"/>
</dbReference>
<dbReference type="InterPro" id="IPR036676">
    <property type="entry name" value="PurM-like_C_sf"/>
</dbReference>
<evidence type="ECO:0000259" key="2">
    <source>
        <dbReference type="Pfam" id="PF00586"/>
    </source>
</evidence>
<dbReference type="Proteomes" id="UP001236559">
    <property type="component" value="Unassembled WGS sequence"/>
</dbReference>
<evidence type="ECO:0000259" key="3">
    <source>
        <dbReference type="Pfam" id="PF02769"/>
    </source>
</evidence>
<dbReference type="InterPro" id="IPR036921">
    <property type="entry name" value="PurM-like_N_sf"/>
</dbReference>
<dbReference type="Pfam" id="PF02769">
    <property type="entry name" value="AIRS_C"/>
    <property type="match status" value="1"/>
</dbReference>
<comment type="similarity">
    <text evidence="1">Belongs to the HypE family.</text>
</comment>
<dbReference type="EMBL" id="JAUSTN010000001">
    <property type="protein sequence ID" value="MDQ0274212.1"/>
    <property type="molecule type" value="Genomic_DNA"/>
</dbReference>
<sequence length="327" mass="35799">MEIGKISNSDLEKLIFKNLNIKRKEVVSSSKVGMDCSIMDFKEDLIVVSTDPITGASQNIGNLAVNISCNDAYCECAEPVGLLMCCLFPKNISKAEIENIVKDASKAADKLNVDIVGGHTEITDAVSKVVIITSVIAKVSKNNIPKRDEIKPGDRILVSKYVGIEGTSIIAHDDFSNIKNILTSDEMKLAKSFKNLISVKTESEIAKKVGVKNLHDITEGGLLGAAWEMANSSGYGIEIEKNKVPITEVTKKICNYYKIDPLRLISSGSMLFIAEEKNAKSIIESGKVLNLNISDIGKIVEKGMYLISDKKEKIDEPKPDELYKVIK</sequence>
<organism evidence="4 5">
    <name type="scientific">Peptoniphilus koenoeneniae</name>
    <dbReference type="NCBI Taxonomy" id="507751"/>
    <lineage>
        <taxon>Bacteria</taxon>
        <taxon>Bacillati</taxon>
        <taxon>Bacillota</taxon>
        <taxon>Tissierellia</taxon>
        <taxon>Tissierellales</taxon>
        <taxon>Peptoniphilaceae</taxon>
        <taxon>Peptoniphilus</taxon>
    </lineage>
</organism>
<gene>
    <name evidence="4" type="ORF">J2S72_000208</name>
</gene>
<keyword evidence="5" id="KW-1185">Reference proteome</keyword>
<dbReference type="PANTHER" id="PTHR30303:SF4">
    <property type="entry name" value="HYDROGENASE EXPRESSION_FORMATION PROTEIN HYPE"/>
    <property type="match status" value="1"/>
</dbReference>
<dbReference type="SUPFAM" id="SSF56042">
    <property type="entry name" value="PurM C-terminal domain-like"/>
    <property type="match status" value="1"/>
</dbReference>
<dbReference type="InterPro" id="IPR011854">
    <property type="entry name" value="HypE"/>
</dbReference>
<feature type="domain" description="PurM-like C-terminal" evidence="3">
    <location>
        <begin position="151"/>
        <end position="303"/>
    </location>
</feature>
<dbReference type="InterPro" id="IPR010918">
    <property type="entry name" value="PurM-like_C_dom"/>
</dbReference>
<name>A0ABU0ASG5_9FIRM</name>
<dbReference type="PANTHER" id="PTHR30303">
    <property type="entry name" value="HYDROGENASE ISOENZYMES FORMATION PROTEIN HYPE"/>
    <property type="match status" value="1"/>
</dbReference>